<name>A0A2G5B3S2_COERN</name>
<dbReference type="Proteomes" id="UP000242474">
    <property type="component" value="Unassembled WGS sequence"/>
</dbReference>
<dbReference type="PIRSF" id="PIRSF016281">
    <property type="entry name" value="EIF-3_zeta"/>
    <property type="match status" value="1"/>
</dbReference>
<evidence type="ECO:0000256" key="5">
    <source>
        <dbReference type="SAM" id="MobiDB-lite"/>
    </source>
</evidence>
<keyword evidence="2 6" id="KW-0396">Initiation factor</keyword>
<proteinExistence type="predicted"/>
<dbReference type="PANTHER" id="PTHR12399:SF0">
    <property type="entry name" value="EUKARYOTIC TRANSLATION INITIATION FACTOR 3 SUBUNIT D"/>
    <property type="match status" value="1"/>
</dbReference>
<dbReference type="STRING" id="763665.A0A2G5B3S2"/>
<evidence type="ECO:0000313" key="7">
    <source>
        <dbReference type="Proteomes" id="UP000242474"/>
    </source>
</evidence>
<dbReference type="PANTHER" id="PTHR12399">
    <property type="entry name" value="EUKARYOTIC TRANSLATION INITIATION FACTOR 3 SUBUNIT 7"/>
    <property type="match status" value="1"/>
</dbReference>
<feature type="region of interest" description="Disordered" evidence="5">
    <location>
        <begin position="113"/>
        <end position="151"/>
    </location>
</feature>
<feature type="compositionally biased region" description="Gly residues" evidence="5">
    <location>
        <begin position="137"/>
        <end position="151"/>
    </location>
</feature>
<keyword evidence="7" id="KW-1185">Reference proteome</keyword>
<dbReference type="GO" id="GO:0005852">
    <property type="term" value="C:eukaryotic translation initiation factor 3 complex"/>
    <property type="evidence" value="ECO:0007669"/>
    <property type="project" value="InterPro"/>
</dbReference>
<feature type="compositionally biased region" description="Low complexity" evidence="5">
    <location>
        <begin position="300"/>
        <end position="312"/>
    </location>
</feature>
<feature type="region of interest" description="Disordered" evidence="5">
    <location>
        <begin position="1"/>
        <end position="26"/>
    </location>
</feature>
<accession>A0A2G5B3S2</accession>
<sequence>MSELPSFTLPQVFDNPKGWGPTPQAPATLGDIPYDLYSKGDKVNRVANWINPNDSRDHRDGGRGRGRRDHVQQTYGSNSASAFAYQAEEDEESFSLVGDRGVVGANRKIGVRAVPTGGRGGRGGGVGGRGRGRGMQRLGGGRGGGPGGRGGGFRRRFGWRDFDRGHHRFASVKPTDDWELVQEIEFNRMSGLSFLAQEARNLGTYGSVGIYDHLYDRVNTKLERPLKAASGVRLNVTASQDPVLNNLASTDNSVKVFATDTVIATLMASMVSTGAWDVVVNRVGDRLFFDKRDGGPLDFPSVNENAAEPPAESSEKEASINSAAMLAGEARDVNRSYISQITSKGAVSLDHPNPFNQDNADTVDHAAYRYRILDFSAKAGEGEEEPQEQTGDRCLMAIRTEISGYIPSGKSNKQLFLRALTQHDISAQGSGGALDWRQKLDSQRGAVIATEMKNNASKLARWAFQAVLADADQLRIGFVARTTPRDRSRHGVLGFQSYNPSDFVQQLSLSEYKAWGIVKALVDLCLGLDEGKYVIMRDPNKPLILIYRVPLNTFEDDAEEEEEEEEVEKNENGNNANDTTNNID</sequence>
<gene>
    <name evidence="6" type="ORF">COEREDRAFT_83354</name>
</gene>
<evidence type="ECO:0000256" key="2">
    <source>
        <dbReference type="ARBA" id="ARBA00022540"/>
    </source>
</evidence>
<protein>
    <submittedName>
        <fullName evidence="6">Translation initiation factor eIF-3, subunit D</fullName>
    </submittedName>
</protein>
<reference evidence="6 7" key="1">
    <citation type="journal article" date="2015" name="Genome Biol. Evol.">
        <title>Phylogenomic analyses indicate that early fungi evolved digesting cell walls of algal ancestors of land plants.</title>
        <authorList>
            <person name="Chang Y."/>
            <person name="Wang S."/>
            <person name="Sekimoto S."/>
            <person name="Aerts A.L."/>
            <person name="Choi C."/>
            <person name="Clum A."/>
            <person name="LaButti K.M."/>
            <person name="Lindquist E.A."/>
            <person name="Yee Ngan C."/>
            <person name="Ohm R.A."/>
            <person name="Salamov A.A."/>
            <person name="Grigoriev I.V."/>
            <person name="Spatafora J.W."/>
            <person name="Berbee M.L."/>
        </authorList>
    </citation>
    <scope>NUCLEOTIDE SEQUENCE [LARGE SCALE GENOMIC DNA]</scope>
    <source>
        <strain evidence="6 7">NRRL 1564</strain>
    </source>
</reference>
<dbReference type="OrthoDB" id="16538at2759"/>
<evidence type="ECO:0000313" key="6">
    <source>
        <dbReference type="EMBL" id="PIA13660.1"/>
    </source>
</evidence>
<evidence type="ECO:0000256" key="3">
    <source>
        <dbReference type="ARBA" id="ARBA00022884"/>
    </source>
</evidence>
<dbReference type="Pfam" id="PF05091">
    <property type="entry name" value="eIF-3_zeta"/>
    <property type="match status" value="1"/>
</dbReference>
<dbReference type="EMBL" id="KZ303529">
    <property type="protein sequence ID" value="PIA13660.1"/>
    <property type="molecule type" value="Genomic_DNA"/>
</dbReference>
<dbReference type="InterPro" id="IPR007783">
    <property type="entry name" value="eIF3d"/>
</dbReference>
<organism evidence="6 7">
    <name type="scientific">Coemansia reversa (strain ATCC 12441 / NRRL 1564)</name>
    <dbReference type="NCBI Taxonomy" id="763665"/>
    <lineage>
        <taxon>Eukaryota</taxon>
        <taxon>Fungi</taxon>
        <taxon>Fungi incertae sedis</taxon>
        <taxon>Zoopagomycota</taxon>
        <taxon>Kickxellomycotina</taxon>
        <taxon>Kickxellomycetes</taxon>
        <taxon>Kickxellales</taxon>
        <taxon>Kickxellaceae</taxon>
        <taxon>Coemansia</taxon>
    </lineage>
</organism>
<feature type="region of interest" description="Disordered" evidence="5">
    <location>
        <begin position="556"/>
        <end position="584"/>
    </location>
</feature>
<feature type="region of interest" description="Disordered" evidence="5">
    <location>
        <begin position="48"/>
        <end position="76"/>
    </location>
</feature>
<evidence type="ECO:0000256" key="4">
    <source>
        <dbReference type="ARBA" id="ARBA00022917"/>
    </source>
</evidence>
<feature type="region of interest" description="Disordered" evidence="5">
    <location>
        <begin position="298"/>
        <end position="317"/>
    </location>
</feature>
<feature type="compositionally biased region" description="Basic and acidic residues" evidence="5">
    <location>
        <begin position="54"/>
        <end position="63"/>
    </location>
</feature>
<feature type="compositionally biased region" description="Acidic residues" evidence="5">
    <location>
        <begin position="556"/>
        <end position="568"/>
    </location>
</feature>
<keyword evidence="1" id="KW-0963">Cytoplasm</keyword>
<dbReference type="AlphaFoldDB" id="A0A2G5B3S2"/>
<keyword evidence="4" id="KW-0648">Protein biosynthesis</keyword>
<dbReference type="GO" id="GO:0003723">
    <property type="term" value="F:RNA binding"/>
    <property type="evidence" value="ECO:0007669"/>
    <property type="project" value="UniProtKB-KW"/>
</dbReference>
<dbReference type="GO" id="GO:0003743">
    <property type="term" value="F:translation initiation factor activity"/>
    <property type="evidence" value="ECO:0007669"/>
    <property type="project" value="UniProtKB-KW"/>
</dbReference>
<feature type="compositionally biased region" description="Gly residues" evidence="5">
    <location>
        <begin position="117"/>
        <end position="129"/>
    </location>
</feature>
<evidence type="ECO:0000256" key="1">
    <source>
        <dbReference type="ARBA" id="ARBA00022490"/>
    </source>
</evidence>
<feature type="compositionally biased region" description="Low complexity" evidence="5">
    <location>
        <begin position="572"/>
        <end position="584"/>
    </location>
</feature>
<keyword evidence="3" id="KW-0694">RNA-binding</keyword>